<keyword evidence="2" id="KW-1185">Reference proteome</keyword>
<organism evidence="1 2">
    <name type="scientific">Xylaria bambusicola</name>
    <dbReference type="NCBI Taxonomy" id="326684"/>
    <lineage>
        <taxon>Eukaryota</taxon>
        <taxon>Fungi</taxon>
        <taxon>Dikarya</taxon>
        <taxon>Ascomycota</taxon>
        <taxon>Pezizomycotina</taxon>
        <taxon>Sordariomycetes</taxon>
        <taxon>Xylariomycetidae</taxon>
        <taxon>Xylariales</taxon>
        <taxon>Xylariaceae</taxon>
        <taxon>Xylaria</taxon>
    </lineage>
</organism>
<sequence length="62" mass="6759">MATKSHTTVEAVEGVSRYGTPIVGLNLLKYRGHVVQGDPIPKQALHRNAIPLSPLNIHIVIH</sequence>
<name>A0AAN7UB06_9PEZI</name>
<dbReference type="Proteomes" id="UP001305414">
    <property type="component" value="Unassembled WGS sequence"/>
</dbReference>
<dbReference type="AlphaFoldDB" id="A0AAN7UB06"/>
<reference evidence="1 2" key="1">
    <citation type="submission" date="2023-10" db="EMBL/GenBank/DDBJ databases">
        <title>Draft genome sequence of Xylaria bambusicola isolate GMP-LS, the root and basal stem rot pathogen of sugarcane in Indonesia.</title>
        <authorList>
            <person name="Selvaraj P."/>
            <person name="Muralishankar V."/>
            <person name="Muruganantham S."/>
            <person name="Sp S."/>
            <person name="Haryani S."/>
            <person name="Lau K.J.X."/>
            <person name="Naqvi N.I."/>
        </authorList>
    </citation>
    <scope>NUCLEOTIDE SEQUENCE [LARGE SCALE GENOMIC DNA]</scope>
    <source>
        <strain evidence="1">GMP-LS</strain>
    </source>
</reference>
<comment type="caution">
    <text evidence="1">The sequence shown here is derived from an EMBL/GenBank/DDBJ whole genome shotgun (WGS) entry which is preliminary data.</text>
</comment>
<accession>A0AAN7UB06</accession>
<evidence type="ECO:0000313" key="2">
    <source>
        <dbReference type="Proteomes" id="UP001305414"/>
    </source>
</evidence>
<protein>
    <submittedName>
        <fullName evidence="1">Uncharacterized protein</fullName>
    </submittedName>
</protein>
<evidence type="ECO:0000313" key="1">
    <source>
        <dbReference type="EMBL" id="KAK5625404.1"/>
    </source>
</evidence>
<dbReference type="EMBL" id="JAWHQM010000002">
    <property type="protein sequence ID" value="KAK5625404.1"/>
    <property type="molecule type" value="Genomic_DNA"/>
</dbReference>
<proteinExistence type="predicted"/>
<gene>
    <name evidence="1" type="ORF">RRF57_001120</name>
</gene>